<evidence type="ECO:0000256" key="1">
    <source>
        <dbReference type="ARBA" id="ARBA00001936"/>
    </source>
</evidence>
<accession>A0A1X7VUW5</accession>
<dbReference type="Proteomes" id="UP000007879">
    <property type="component" value="Unassembled WGS sequence"/>
</dbReference>
<evidence type="ECO:0000256" key="4">
    <source>
        <dbReference type="ARBA" id="ARBA00022722"/>
    </source>
</evidence>
<keyword evidence="8" id="KW-0460">Magnesium</keyword>
<dbReference type="AlphaFoldDB" id="A0A1X7VUW5"/>
<comment type="cofactor">
    <cofactor evidence="1">
        <name>Mn(2+)</name>
        <dbReference type="ChEBI" id="CHEBI:29035"/>
    </cofactor>
</comment>
<dbReference type="FunCoup" id="A0A1X7VUW5">
    <property type="interactions" value="305"/>
</dbReference>
<dbReference type="OMA" id="YTIHISH"/>
<dbReference type="InterPro" id="IPR005135">
    <property type="entry name" value="Endo/exonuclease/phosphatase"/>
</dbReference>
<evidence type="ECO:0000313" key="12">
    <source>
        <dbReference type="EnsemblMetazoa" id="Aqu2.1.43660_001"/>
    </source>
</evidence>
<comment type="cofactor">
    <cofactor evidence="2">
        <name>Mg(2+)</name>
        <dbReference type="ChEBI" id="CHEBI:18420"/>
    </cofactor>
</comment>
<dbReference type="GO" id="GO:0004518">
    <property type="term" value="F:nuclease activity"/>
    <property type="evidence" value="ECO:0007669"/>
    <property type="project" value="UniProtKB-KW"/>
</dbReference>
<keyword evidence="9" id="KW-0234">DNA repair</keyword>
<dbReference type="OrthoDB" id="9975959at2759"/>
<evidence type="ECO:0000259" key="11">
    <source>
        <dbReference type="Pfam" id="PF03372"/>
    </source>
</evidence>
<dbReference type="PANTHER" id="PTHR15822">
    <property type="entry name" value="TRAF AND TNF RECEPTOR-ASSOCIATED PROTEIN"/>
    <property type="match status" value="1"/>
</dbReference>
<dbReference type="GO" id="GO:0003697">
    <property type="term" value="F:single-stranded DNA binding"/>
    <property type="evidence" value="ECO:0007669"/>
    <property type="project" value="TreeGrafter"/>
</dbReference>
<dbReference type="InterPro" id="IPR051547">
    <property type="entry name" value="TDP2-like"/>
</dbReference>
<dbReference type="InParanoid" id="A0A1X7VUW5"/>
<gene>
    <name evidence="12" type="primary">100635507</name>
</gene>
<dbReference type="Gene3D" id="3.60.10.10">
    <property type="entry name" value="Endonuclease/exonuclease/phosphatase"/>
    <property type="match status" value="1"/>
</dbReference>
<evidence type="ECO:0000256" key="5">
    <source>
        <dbReference type="ARBA" id="ARBA00022723"/>
    </source>
</evidence>
<dbReference type="STRING" id="400682.A0A1X7VUW5"/>
<evidence type="ECO:0000256" key="2">
    <source>
        <dbReference type="ARBA" id="ARBA00001946"/>
    </source>
</evidence>
<dbReference type="EnsemblMetazoa" id="XM_003382649.3">
    <property type="protein sequence ID" value="XP_003382697.1"/>
    <property type="gene ID" value="LOC100635507"/>
</dbReference>
<evidence type="ECO:0000256" key="10">
    <source>
        <dbReference type="ARBA" id="ARBA00023242"/>
    </source>
</evidence>
<dbReference type="Pfam" id="PF03372">
    <property type="entry name" value="Exo_endo_phos"/>
    <property type="match status" value="1"/>
</dbReference>
<evidence type="ECO:0000256" key="3">
    <source>
        <dbReference type="ARBA" id="ARBA00004322"/>
    </source>
</evidence>
<comment type="subcellular location">
    <subcellularLocation>
        <location evidence="3">Nucleus</location>
        <location evidence="3">PML body</location>
    </subcellularLocation>
</comment>
<keyword evidence="6" id="KW-0227">DNA damage</keyword>
<dbReference type="GO" id="GO:0046872">
    <property type="term" value="F:metal ion binding"/>
    <property type="evidence" value="ECO:0007669"/>
    <property type="project" value="UniProtKB-KW"/>
</dbReference>
<dbReference type="EnsemblMetazoa" id="Aqu2.1.43660_001">
    <property type="protein sequence ID" value="Aqu2.1.43660_001"/>
    <property type="gene ID" value="Aqu2.1.43660"/>
</dbReference>
<keyword evidence="13" id="KW-1185">Reference proteome</keyword>
<dbReference type="PANTHER" id="PTHR15822:SF4">
    <property type="entry name" value="TYROSYL-DNA PHOSPHODIESTERASE 2"/>
    <property type="match status" value="1"/>
</dbReference>
<dbReference type="InterPro" id="IPR036691">
    <property type="entry name" value="Endo/exonu/phosph_ase_sf"/>
</dbReference>
<keyword evidence="4" id="KW-0540">Nuclease</keyword>
<feature type="domain" description="Endonuclease/exonuclease/phosphatase" evidence="11">
    <location>
        <begin position="23"/>
        <end position="267"/>
    </location>
</feature>
<dbReference type="CDD" id="cd09080">
    <property type="entry name" value="TDP2"/>
    <property type="match status" value="1"/>
</dbReference>
<keyword evidence="7" id="KW-0378">Hydrolase</keyword>
<protein>
    <recommendedName>
        <fullName evidence="11">Endonuclease/exonuclease/phosphatase domain-containing protein</fullName>
    </recommendedName>
</protein>
<evidence type="ECO:0000256" key="9">
    <source>
        <dbReference type="ARBA" id="ARBA00023204"/>
    </source>
</evidence>
<evidence type="ECO:0000313" key="13">
    <source>
        <dbReference type="Proteomes" id="UP000007879"/>
    </source>
</evidence>
<keyword evidence="10" id="KW-0539">Nucleus</keyword>
<name>A0A1X7VUW5_AMPQE</name>
<organism evidence="12">
    <name type="scientific">Amphimedon queenslandica</name>
    <name type="common">Sponge</name>
    <dbReference type="NCBI Taxonomy" id="400682"/>
    <lineage>
        <taxon>Eukaryota</taxon>
        <taxon>Metazoa</taxon>
        <taxon>Porifera</taxon>
        <taxon>Demospongiae</taxon>
        <taxon>Heteroscleromorpha</taxon>
        <taxon>Haplosclerida</taxon>
        <taxon>Niphatidae</taxon>
        <taxon>Amphimedon</taxon>
    </lineage>
</organism>
<reference evidence="12" key="2">
    <citation type="submission" date="2017-05" db="UniProtKB">
        <authorList>
            <consortium name="EnsemblMetazoa"/>
        </authorList>
    </citation>
    <scope>IDENTIFICATION</scope>
</reference>
<evidence type="ECO:0000256" key="8">
    <source>
        <dbReference type="ARBA" id="ARBA00022842"/>
    </source>
</evidence>
<keyword evidence="5" id="KW-0479">Metal-binding</keyword>
<dbReference type="eggNOG" id="KOG2756">
    <property type="taxonomic scope" value="Eukaryota"/>
</dbReference>
<dbReference type="GO" id="GO:0005737">
    <property type="term" value="C:cytoplasm"/>
    <property type="evidence" value="ECO:0007669"/>
    <property type="project" value="TreeGrafter"/>
</dbReference>
<reference evidence="13" key="1">
    <citation type="journal article" date="2010" name="Nature">
        <title>The Amphimedon queenslandica genome and the evolution of animal complexity.</title>
        <authorList>
            <person name="Srivastava M."/>
            <person name="Simakov O."/>
            <person name="Chapman J."/>
            <person name="Fahey B."/>
            <person name="Gauthier M.E."/>
            <person name="Mitros T."/>
            <person name="Richards G.S."/>
            <person name="Conaco C."/>
            <person name="Dacre M."/>
            <person name="Hellsten U."/>
            <person name="Larroux C."/>
            <person name="Putnam N.H."/>
            <person name="Stanke M."/>
            <person name="Adamska M."/>
            <person name="Darling A."/>
            <person name="Degnan S.M."/>
            <person name="Oakley T.H."/>
            <person name="Plachetzki D.C."/>
            <person name="Zhai Y."/>
            <person name="Adamski M."/>
            <person name="Calcino A."/>
            <person name="Cummins S.F."/>
            <person name="Goodstein D.M."/>
            <person name="Harris C."/>
            <person name="Jackson D.J."/>
            <person name="Leys S.P."/>
            <person name="Shu S."/>
            <person name="Woodcroft B.J."/>
            <person name="Vervoort M."/>
            <person name="Kosik K.S."/>
            <person name="Manning G."/>
            <person name="Degnan B.M."/>
            <person name="Rokhsar D.S."/>
        </authorList>
    </citation>
    <scope>NUCLEOTIDE SEQUENCE [LARGE SCALE GENOMIC DNA]</scope>
</reference>
<dbReference type="GO" id="GO:0006302">
    <property type="term" value="P:double-strand break repair"/>
    <property type="evidence" value="ECO:0007669"/>
    <property type="project" value="TreeGrafter"/>
</dbReference>
<dbReference type="KEGG" id="aqu:100635507"/>
<evidence type="ECO:0000256" key="7">
    <source>
        <dbReference type="ARBA" id="ARBA00022801"/>
    </source>
</evidence>
<evidence type="ECO:0000256" key="6">
    <source>
        <dbReference type="ARBA" id="ARBA00022763"/>
    </source>
</evidence>
<dbReference type="GO" id="GO:0070260">
    <property type="term" value="F:5'-tyrosyl-DNA phosphodiesterase activity"/>
    <property type="evidence" value="ECO:0007669"/>
    <property type="project" value="TreeGrafter"/>
</dbReference>
<dbReference type="SUPFAM" id="SSF56219">
    <property type="entry name" value="DNase I-like"/>
    <property type="match status" value="1"/>
</dbReference>
<proteinExistence type="predicted"/>
<sequence>MGANIAKEAAEEESGSGLNLKVLSWNIDGLDGRDTIARADAVCSVILEKKPHIIFLQEVVPQTLKRLQSKLGSYYTIHISHKLVFQYFPAILVTKVSRKIVPDGDVGMFDFPGSTMGRHLLQLFVRVCGVPMALYTSHLESMKDFSGERKDQLSQCFEFVKEQNELFSRTCIFGGDLNLRDEEVKSMGGLLPKMVDMWEACGSSEEDKYTWDIQANDNIDWKYANKPRCRFDRLYLCPADGPFVKALSFELVGKERLPQIGRFPSDHWGMWSVFQVSEIVSSE</sequence>